<gene>
    <name evidence="2" type="ORF">SEMRO_1143_G245940.1</name>
</gene>
<organism evidence="2 3">
    <name type="scientific">Seminavis robusta</name>
    <dbReference type="NCBI Taxonomy" id="568900"/>
    <lineage>
        <taxon>Eukaryota</taxon>
        <taxon>Sar</taxon>
        <taxon>Stramenopiles</taxon>
        <taxon>Ochrophyta</taxon>
        <taxon>Bacillariophyta</taxon>
        <taxon>Bacillariophyceae</taxon>
        <taxon>Bacillariophycidae</taxon>
        <taxon>Naviculales</taxon>
        <taxon>Naviculaceae</taxon>
        <taxon>Seminavis</taxon>
    </lineage>
</organism>
<proteinExistence type="predicted"/>
<dbReference type="AlphaFoldDB" id="A0A9N8HMR6"/>
<feature type="chain" id="PRO_5040118633" evidence="1">
    <location>
        <begin position="23"/>
        <end position="335"/>
    </location>
</feature>
<name>A0A9N8HMR6_9STRA</name>
<dbReference type="EMBL" id="CAICTM010001141">
    <property type="protein sequence ID" value="CAB9520883.1"/>
    <property type="molecule type" value="Genomic_DNA"/>
</dbReference>
<dbReference type="Proteomes" id="UP001153069">
    <property type="component" value="Unassembled WGS sequence"/>
</dbReference>
<feature type="signal peptide" evidence="1">
    <location>
        <begin position="1"/>
        <end position="22"/>
    </location>
</feature>
<keyword evidence="1" id="KW-0732">Signal</keyword>
<comment type="caution">
    <text evidence="2">The sequence shown here is derived from an EMBL/GenBank/DDBJ whole genome shotgun (WGS) entry which is preliminary data.</text>
</comment>
<sequence>MAPICHLPVLLLWSLSIAIAVATRTPLHANGERDLLTTLEETDQNRHEFLRRLEEGDRHRVRGSFGARCDDDEQNPCFPNLDCTNLGIPLGKRCAPVSCVAKEMELFQQNYDMEAYHATIFAEAGINETEILEESKLGLQEEERSSILSIRERFQTFVAAANQTALMQSMQSHPEPMLAMQGIIQKCTTTPMSRQNTTAKQGDAISYFGVHFEAGVALDASYTQMAESDFSGPDEKQSDEKQDPGQWGRICLGGLHLGANFAIIWGGLYTSDAAAVPCVYWMAEIDIPVLWAPFSFSIGIGANGVSFLEIGPFYGLLGVGLSIGLGGSMCGIFPV</sequence>
<evidence type="ECO:0000313" key="3">
    <source>
        <dbReference type="Proteomes" id="UP001153069"/>
    </source>
</evidence>
<keyword evidence="3" id="KW-1185">Reference proteome</keyword>
<evidence type="ECO:0000313" key="2">
    <source>
        <dbReference type="EMBL" id="CAB9520883.1"/>
    </source>
</evidence>
<reference evidence="2" key="1">
    <citation type="submission" date="2020-06" db="EMBL/GenBank/DDBJ databases">
        <authorList>
            <consortium name="Plant Systems Biology data submission"/>
        </authorList>
    </citation>
    <scope>NUCLEOTIDE SEQUENCE</scope>
    <source>
        <strain evidence="2">D6</strain>
    </source>
</reference>
<evidence type="ECO:0000256" key="1">
    <source>
        <dbReference type="SAM" id="SignalP"/>
    </source>
</evidence>
<accession>A0A9N8HMR6</accession>
<protein>
    <submittedName>
        <fullName evidence="2">Uncharacterized protein</fullName>
    </submittedName>
</protein>